<keyword evidence="1" id="KW-0732">Signal</keyword>
<dbReference type="STRING" id="760192.Halhy_2415"/>
<dbReference type="HOGENOM" id="CLU_741386_0_0_10"/>
<feature type="chain" id="PRO_5003310383" description="DUF3078 domain-containing protein" evidence="1">
    <location>
        <begin position="20"/>
        <end position="373"/>
    </location>
</feature>
<feature type="signal peptide" evidence="1">
    <location>
        <begin position="1"/>
        <end position="19"/>
    </location>
</feature>
<accession>F4KWD9</accession>
<dbReference type="EMBL" id="CP002691">
    <property type="protein sequence ID" value="AEE50289.1"/>
    <property type="molecule type" value="Genomic_DNA"/>
</dbReference>
<proteinExistence type="predicted"/>
<evidence type="ECO:0000256" key="1">
    <source>
        <dbReference type="SAM" id="SignalP"/>
    </source>
</evidence>
<sequence length="373" mass="42623">MKTLTLLLLGMGLARCIFAQNDAPNVAKASEFAIPVSPAFDLLAVNPSQILRPNNIREFKVDWSFRSWRLKPNLAIQAQPIWEIFYNRADLQTYQRTSSFLKTLSTLDFSAGTIEDDSQNRRVALAAKINLYRERDPLSDIELFTVDTTFNRLQSSRLSMMVDLQLISNRTNISMREKLRCEQQLDSIQQEYNNLDKLQKDNIQNLVVRYLRSNWNASHVDVAFGKIFAYANPQIDSLELRGQATAFWVSASKGLGRKVLITGLFKYIMQEKRGELNFANASGNIFSMGLGFRYGSPKFNFFTDFLYSQGNAQFVMADPGLNLTQLSAYSITYGGDWRLSRNVMLSYGVRTDYTEKMQFKNIIPVANLACMMR</sequence>
<evidence type="ECO:0008006" key="4">
    <source>
        <dbReference type="Google" id="ProtNLM"/>
    </source>
</evidence>
<evidence type="ECO:0000313" key="3">
    <source>
        <dbReference type="Proteomes" id="UP000008461"/>
    </source>
</evidence>
<dbReference type="OrthoDB" id="918082at2"/>
<dbReference type="Proteomes" id="UP000008461">
    <property type="component" value="Chromosome"/>
</dbReference>
<dbReference type="RefSeq" id="WP_013764838.1">
    <property type="nucleotide sequence ID" value="NC_015510.1"/>
</dbReference>
<dbReference type="AlphaFoldDB" id="F4KWD9"/>
<reference evidence="2 3" key="1">
    <citation type="journal article" date="2011" name="Stand. Genomic Sci.">
        <title>Complete genome sequence of Haliscomenobacter hydrossis type strain (O).</title>
        <authorList>
            <consortium name="US DOE Joint Genome Institute (JGI-PGF)"/>
            <person name="Daligault H."/>
            <person name="Lapidus A."/>
            <person name="Zeytun A."/>
            <person name="Nolan M."/>
            <person name="Lucas S."/>
            <person name="Del Rio T.G."/>
            <person name="Tice H."/>
            <person name="Cheng J.F."/>
            <person name="Tapia R."/>
            <person name="Han C."/>
            <person name="Goodwin L."/>
            <person name="Pitluck S."/>
            <person name="Liolios K."/>
            <person name="Pagani I."/>
            <person name="Ivanova N."/>
            <person name="Huntemann M."/>
            <person name="Mavromatis K."/>
            <person name="Mikhailova N."/>
            <person name="Pati A."/>
            <person name="Chen A."/>
            <person name="Palaniappan K."/>
            <person name="Land M."/>
            <person name="Hauser L."/>
            <person name="Brambilla E.M."/>
            <person name="Rohde M."/>
            <person name="Verbarg S."/>
            <person name="Goker M."/>
            <person name="Bristow J."/>
            <person name="Eisen J.A."/>
            <person name="Markowitz V."/>
            <person name="Hugenholtz P."/>
            <person name="Kyrpides N.C."/>
            <person name="Klenk H.P."/>
            <person name="Woyke T."/>
        </authorList>
    </citation>
    <scope>NUCLEOTIDE SEQUENCE [LARGE SCALE GENOMIC DNA]</scope>
    <source>
        <strain evidence="3">ATCC 27775 / DSM 1100 / LMG 10767 / O</strain>
    </source>
</reference>
<organism evidence="2 3">
    <name type="scientific">Haliscomenobacter hydrossis (strain ATCC 27775 / DSM 1100 / LMG 10767 / O)</name>
    <dbReference type="NCBI Taxonomy" id="760192"/>
    <lineage>
        <taxon>Bacteria</taxon>
        <taxon>Pseudomonadati</taxon>
        <taxon>Bacteroidota</taxon>
        <taxon>Saprospiria</taxon>
        <taxon>Saprospirales</taxon>
        <taxon>Haliscomenobacteraceae</taxon>
        <taxon>Haliscomenobacter</taxon>
    </lineage>
</organism>
<dbReference type="KEGG" id="hhy:Halhy_2415"/>
<protein>
    <recommendedName>
        <fullName evidence="4">DUF3078 domain-containing protein</fullName>
    </recommendedName>
</protein>
<name>F4KWD9_HALH1</name>
<reference key="2">
    <citation type="submission" date="2011-04" db="EMBL/GenBank/DDBJ databases">
        <title>Complete sequence of chromosome of Haliscomenobacter hydrossis DSM 1100.</title>
        <authorList>
            <consortium name="US DOE Joint Genome Institute (JGI-PGF)"/>
            <person name="Lucas S."/>
            <person name="Han J."/>
            <person name="Lapidus A."/>
            <person name="Bruce D."/>
            <person name="Goodwin L."/>
            <person name="Pitluck S."/>
            <person name="Peters L."/>
            <person name="Kyrpides N."/>
            <person name="Mavromatis K."/>
            <person name="Ivanova N."/>
            <person name="Ovchinnikova G."/>
            <person name="Pagani I."/>
            <person name="Daligault H."/>
            <person name="Detter J.C."/>
            <person name="Han C."/>
            <person name="Land M."/>
            <person name="Hauser L."/>
            <person name="Markowitz V."/>
            <person name="Cheng J.-F."/>
            <person name="Hugenholtz P."/>
            <person name="Woyke T."/>
            <person name="Wu D."/>
            <person name="Verbarg S."/>
            <person name="Frueling A."/>
            <person name="Brambilla E."/>
            <person name="Klenk H.-P."/>
            <person name="Eisen J.A."/>
        </authorList>
    </citation>
    <scope>NUCLEOTIDE SEQUENCE</scope>
    <source>
        <strain>DSM 1100</strain>
    </source>
</reference>
<evidence type="ECO:0000313" key="2">
    <source>
        <dbReference type="EMBL" id="AEE50289.1"/>
    </source>
</evidence>
<gene>
    <name evidence="2" type="ordered locus">Halhy_2415</name>
</gene>
<keyword evidence="3" id="KW-1185">Reference proteome</keyword>